<dbReference type="Proteomes" id="UP000054248">
    <property type="component" value="Unassembled WGS sequence"/>
</dbReference>
<sequence>MQTPSHRPQNTHDPPSGRSGSKRTPPSFVSDQVTNRAFLYASSTTSSGNFNDK</sequence>
<dbReference type="HOGENOM" id="CLU_3070415_0_0_1"/>
<name>A0A0C3PYC0_9AGAM</name>
<organism evidence="2 3">
    <name type="scientific">Tulasnella calospora MUT 4182</name>
    <dbReference type="NCBI Taxonomy" id="1051891"/>
    <lineage>
        <taxon>Eukaryota</taxon>
        <taxon>Fungi</taxon>
        <taxon>Dikarya</taxon>
        <taxon>Basidiomycota</taxon>
        <taxon>Agaricomycotina</taxon>
        <taxon>Agaricomycetes</taxon>
        <taxon>Cantharellales</taxon>
        <taxon>Tulasnellaceae</taxon>
        <taxon>Tulasnella</taxon>
    </lineage>
</organism>
<evidence type="ECO:0000313" key="2">
    <source>
        <dbReference type="EMBL" id="KIO20235.1"/>
    </source>
</evidence>
<proteinExistence type="predicted"/>
<accession>A0A0C3PYC0</accession>
<gene>
    <name evidence="2" type="ORF">M407DRAFT_245876</name>
</gene>
<reference evidence="3" key="2">
    <citation type="submission" date="2015-01" db="EMBL/GenBank/DDBJ databases">
        <title>Evolutionary Origins and Diversification of the Mycorrhizal Mutualists.</title>
        <authorList>
            <consortium name="DOE Joint Genome Institute"/>
            <consortium name="Mycorrhizal Genomics Consortium"/>
            <person name="Kohler A."/>
            <person name="Kuo A."/>
            <person name="Nagy L.G."/>
            <person name="Floudas D."/>
            <person name="Copeland A."/>
            <person name="Barry K.W."/>
            <person name="Cichocki N."/>
            <person name="Veneault-Fourrey C."/>
            <person name="LaButti K."/>
            <person name="Lindquist E.A."/>
            <person name="Lipzen A."/>
            <person name="Lundell T."/>
            <person name="Morin E."/>
            <person name="Murat C."/>
            <person name="Riley R."/>
            <person name="Ohm R."/>
            <person name="Sun H."/>
            <person name="Tunlid A."/>
            <person name="Henrissat B."/>
            <person name="Grigoriev I.V."/>
            <person name="Hibbett D.S."/>
            <person name="Martin F."/>
        </authorList>
    </citation>
    <scope>NUCLEOTIDE SEQUENCE [LARGE SCALE GENOMIC DNA]</scope>
    <source>
        <strain evidence="3">MUT 4182</strain>
    </source>
</reference>
<protein>
    <submittedName>
        <fullName evidence="2">Uncharacterized protein</fullName>
    </submittedName>
</protein>
<evidence type="ECO:0000256" key="1">
    <source>
        <dbReference type="SAM" id="MobiDB-lite"/>
    </source>
</evidence>
<keyword evidence="3" id="KW-1185">Reference proteome</keyword>
<feature type="region of interest" description="Disordered" evidence="1">
    <location>
        <begin position="1"/>
        <end position="31"/>
    </location>
</feature>
<reference evidence="2 3" key="1">
    <citation type="submission" date="2014-04" db="EMBL/GenBank/DDBJ databases">
        <authorList>
            <consortium name="DOE Joint Genome Institute"/>
            <person name="Kuo A."/>
            <person name="Girlanda M."/>
            <person name="Perotto S."/>
            <person name="Kohler A."/>
            <person name="Nagy L.G."/>
            <person name="Floudas D."/>
            <person name="Copeland A."/>
            <person name="Barry K.W."/>
            <person name="Cichocki N."/>
            <person name="Veneault-Fourrey C."/>
            <person name="LaButti K."/>
            <person name="Lindquist E.A."/>
            <person name="Lipzen A."/>
            <person name="Lundell T."/>
            <person name="Morin E."/>
            <person name="Murat C."/>
            <person name="Sun H."/>
            <person name="Tunlid A."/>
            <person name="Henrissat B."/>
            <person name="Grigoriev I.V."/>
            <person name="Hibbett D.S."/>
            <person name="Martin F."/>
            <person name="Nordberg H.P."/>
            <person name="Cantor M.N."/>
            <person name="Hua S.X."/>
        </authorList>
    </citation>
    <scope>NUCLEOTIDE SEQUENCE [LARGE SCALE GENOMIC DNA]</scope>
    <source>
        <strain evidence="2 3">MUT 4182</strain>
    </source>
</reference>
<dbReference type="AlphaFoldDB" id="A0A0C3PYC0"/>
<evidence type="ECO:0000313" key="3">
    <source>
        <dbReference type="Proteomes" id="UP000054248"/>
    </source>
</evidence>
<dbReference type="EMBL" id="KN823181">
    <property type="protein sequence ID" value="KIO20235.1"/>
    <property type="molecule type" value="Genomic_DNA"/>
</dbReference>